<keyword evidence="1 2" id="KW-0597">Phosphoprotein</keyword>
<evidence type="ECO:0000313" key="4">
    <source>
        <dbReference type="EMBL" id="HGL17105.1"/>
    </source>
</evidence>
<dbReference type="GO" id="GO:0000160">
    <property type="term" value="P:phosphorelay signal transduction system"/>
    <property type="evidence" value="ECO:0007669"/>
    <property type="project" value="InterPro"/>
</dbReference>
<dbReference type="PANTHER" id="PTHR44591">
    <property type="entry name" value="STRESS RESPONSE REGULATOR PROTEIN 1"/>
    <property type="match status" value="1"/>
</dbReference>
<feature type="domain" description="Response regulatory" evidence="3">
    <location>
        <begin position="4"/>
        <end position="118"/>
    </location>
</feature>
<dbReference type="AlphaFoldDB" id="A0A7V3ZXE6"/>
<dbReference type="InterPro" id="IPR025497">
    <property type="entry name" value="PatA-like_N"/>
</dbReference>
<sequence>MPIKVLLVDDEEDILWGLSEELTRHKIEVETASNGLEALEKIKKKSFDFLVTDIRMPGLSGVELLMETRKIQPDIKVIVMTAYGSDEIKQDVMAKGAISYLEKPFDFDQILNVILEKEKGGEEETLKNLTLQQFLQLVAMEGKSCEIVVTTSEGEGKIFFEDGEVINASIGNLRGEEAFTRIMREPESSFKVKWGSPKVKREIQKPFHALLLSAAVQKDEEVVEQEEISGFDLQALSELFRDEGVAEGGVEEKFQAPEAEESFEVKIEELPVEVEEKAKEGVEVEEREEGTVTLEEVESLLEGLSVGEAPAEEEKVEAKIEEAPEEKVEVKEVPVAEKKVIEKKVEAPPSEVGAMSSKLSQELREKFSAVVKEISDIQALIAVDGEGNILNVVERVTTGITQVIKTWAPAFRNIIQIASKTPVGAIRDITLSSDKHHLLISEAKNGNLIVIAVIPVKSMKIALVKIKVKELIAELAKAI</sequence>
<evidence type="ECO:0000256" key="1">
    <source>
        <dbReference type="ARBA" id="ARBA00022553"/>
    </source>
</evidence>
<proteinExistence type="predicted"/>
<dbReference type="EMBL" id="DTDJ01000018">
    <property type="protein sequence ID" value="HGL17105.1"/>
    <property type="molecule type" value="Genomic_DNA"/>
</dbReference>
<dbReference type="PANTHER" id="PTHR44591:SF3">
    <property type="entry name" value="RESPONSE REGULATORY DOMAIN-CONTAINING PROTEIN"/>
    <property type="match status" value="1"/>
</dbReference>
<name>A0A7V3ZXE6_UNCW3</name>
<dbReference type="Pfam" id="PF00072">
    <property type="entry name" value="Response_reg"/>
    <property type="match status" value="1"/>
</dbReference>
<evidence type="ECO:0000256" key="2">
    <source>
        <dbReference type="PROSITE-ProRule" id="PRU00169"/>
    </source>
</evidence>
<comment type="caution">
    <text evidence="4">The sequence shown here is derived from an EMBL/GenBank/DDBJ whole genome shotgun (WGS) entry which is preliminary data.</text>
</comment>
<organism evidence="4">
    <name type="scientific">candidate division WOR-3 bacterium</name>
    <dbReference type="NCBI Taxonomy" id="2052148"/>
    <lineage>
        <taxon>Bacteria</taxon>
        <taxon>Bacteria division WOR-3</taxon>
    </lineage>
</organism>
<dbReference type="InterPro" id="IPR050595">
    <property type="entry name" value="Bact_response_regulator"/>
</dbReference>
<dbReference type="InterPro" id="IPR001789">
    <property type="entry name" value="Sig_transdc_resp-reg_receiver"/>
</dbReference>
<protein>
    <submittedName>
        <fullName evidence="4">Response regulator</fullName>
    </submittedName>
</protein>
<dbReference type="Pfam" id="PF14332">
    <property type="entry name" value="DUF4388"/>
    <property type="match status" value="1"/>
</dbReference>
<gene>
    <name evidence="4" type="ORF">ENU66_02030</name>
</gene>
<reference evidence="4" key="1">
    <citation type="journal article" date="2020" name="mSystems">
        <title>Genome- and Community-Level Interaction Insights into Carbon Utilization and Element Cycling Functions of Hydrothermarchaeota in Hydrothermal Sediment.</title>
        <authorList>
            <person name="Zhou Z."/>
            <person name="Liu Y."/>
            <person name="Xu W."/>
            <person name="Pan J."/>
            <person name="Luo Z.H."/>
            <person name="Li M."/>
        </authorList>
    </citation>
    <scope>NUCLEOTIDE SEQUENCE [LARGE SCALE GENOMIC DNA]</scope>
    <source>
        <strain evidence="4">SpSt-69</strain>
    </source>
</reference>
<dbReference type="SUPFAM" id="SSF52172">
    <property type="entry name" value="CheY-like"/>
    <property type="match status" value="1"/>
</dbReference>
<dbReference type="InterPro" id="IPR011006">
    <property type="entry name" value="CheY-like_superfamily"/>
</dbReference>
<feature type="modified residue" description="4-aspartylphosphate" evidence="2">
    <location>
        <position position="53"/>
    </location>
</feature>
<dbReference type="CDD" id="cd00156">
    <property type="entry name" value="REC"/>
    <property type="match status" value="1"/>
</dbReference>
<dbReference type="PROSITE" id="PS50110">
    <property type="entry name" value="RESPONSE_REGULATORY"/>
    <property type="match status" value="1"/>
</dbReference>
<dbReference type="SMART" id="SM00448">
    <property type="entry name" value="REC"/>
    <property type="match status" value="1"/>
</dbReference>
<accession>A0A7V3ZXE6</accession>
<dbReference type="Gene3D" id="3.40.50.2300">
    <property type="match status" value="1"/>
</dbReference>
<evidence type="ECO:0000259" key="3">
    <source>
        <dbReference type="PROSITE" id="PS50110"/>
    </source>
</evidence>